<dbReference type="EMBL" id="JBHUEM010000011">
    <property type="protein sequence ID" value="MFD1736722.1"/>
    <property type="molecule type" value="Genomic_DNA"/>
</dbReference>
<dbReference type="InterPro" id="IPR030489">
    <property type="entry name" value="TR_Rrf2-type_CS"/>
</dbReference>
<name>A0ABW4LQD5_9BACI</name>
<protein>
    <submittedName>
        <fullName evidence="1">Rrf2 family transcriptional regulator</fullName>
    </submittedName>
</protein>
<organism evidence="1 2">
    <name type="scientific">Bacillus salitolerans</name>
    <dbReference type="NCBI Taxonomy" id="1437434"/>
    <lineage>
        <taxon>Bacteria</taxon>
        <taxon>Bacillati</taxon>
        <taxon>Bacillota</taxon>
        <taxon>Bacilli</taxon>
        <taxon>Bacillales</taxon>
        <taxon>Bacillaceae</taxon>
        <taxon>Bacillus</taxon>
    </lineage>
</organism>
<dbReference type="Pfam" id="PF02082">
    <property type="entry name" value="Rrf2"/>
    <property type="match status" value="1"/>
</dbReference>
<dbReference type="InterPro" id="IPR000944">
    <property type="entry name" value="Tscrpt_reg_Rrf2"/>
</dbReference>
<gene>
    <name evidence="1" type="ORF">ACFSCX_09100</name>
</gene>
<keyword evidence="2" id="KW-1185">Reference proteome</keyword>
<dbReference type="PROSITE" id="PS01332">
    <property type="entry name" value="HTH_RRF2_1"/>
    <property type="match status" value="1"/>
</dbReference>
<comment type="caution">
    <text evidence="1">The sequence shown here is derived from an EMBL/GenBank/DDBJ whole genome shotgun (WGS) entry which is preliminary data.</text>
</comment>
<accession>A0ABW4LQD5</accession>
<evidence type="ECO:0000313" key="2">
    <source>
        <dbReference type="Proteomes" id="UP001597214"/>
    </source>
</evidence>
<dbReference type="NCBIfam" id="TIGR00738">
    <property type="entry name" value="rrf2_super"/>
    <property type="match status" value="1"/>
</dbReference>
<dbReference type="InterPro" id="IPR036390">
    <property type="entry name" value="WH_DNA-bd_sf"/>
</dbReference>
<dbReference type="Gene3D" id="1.10.10.10">
    <property type="entry name" value="Winged helix-like DNA-binding domain superfamily/Winged helix DNA-binding domain"/>
    <property type="match status" value="1"/>
</dbReference>
<dbReference type="InterPro" id="IPR036388">
    <property type="entry name" value="WH-like_DNA-bd_sf"/>
</dbReference>
<dbReference type="SUPFAM" id="SSF46785">
    <property type="entry name" value="Winged helix' DNA-binding domain"/>
    <property type="match status" value="1"/>
</dbReference>
<proteinExistence type="predicted"/>
<dbReference type="PROSITE" id="PS51197">
    <property type="entry name" value="HTH_RRF2_2"/>
    <property type="match status" value="1"/>
</dbReference>
<dbReference type="PANTHER" id="PTHR33221">
    <property type="entry name" value="WINGED HELIX-TURN-HELIX TRANSCRIPTIONAL REGULATOR, RRF2 FAMILY"/>
    <property type="match status" value="1"/>
</dbReference>
<sequence length="147" mass="16555">MKYSRATNYALHTMVYLTLTPKGKSVGVDHLAKIQNLSPTYLSKILTKLVKAGLVESIPGVNGGYSIVRNSRDISFLDVIHAIEGKTSLFNCSLEHEDIKNGDCLIENVMVEAEKKMKDELNNRYIIDIAKQIESKKNHKINRHKSL</sequence>
<dbReference type="RefSeq" id="WP_377927890.1">
    <property type="nucleotide sequence ID" value="NZ_JBHUEM010000011.1"/>
</dbReference>
<dbReference type="PANTHER" id="PTHR33221:SF9">
    <property type="entry name" value="RRF2 FAMILY PROTEIN"/>
    <property type="match status" value="1"/>
</dbReference>
<dbReference type="Proteomes" id="UP001597214">
    <property type="component" value="Unassembled WGS sequence"/>
</dbReference>
<evidence type="ECO:0000313" key="1">
    <source>
        <dbReference type="EMBL" id="MFD1736722.1"/>
    </source>
</evidence>
<reference evidence="2" key="1">
    <citation type="journal article" date="2019" name="Int. J. Syst. Evol. Microbiol.">
        <title>The Global Catalogue of Microorganisms (GCM) 10K type strain sequencing project: providing services to taxonomists for standard genome sequencing and annotation.</title>
        <authorList>
            <consortium name="The Broad Institute Genomics Platform"/>
            <consortium name="The Broad Institute Genome Sequencing Center for Infectious Disease"/>
            <person name="Wu L."/>
            <person name="Ma J."/>
        </authorList>
    </citation>
    <scope>NUCLEOTIDE SEQUENCE [LARGE SCALE GENOMIC DNA]</scope>
    <source>
        <strain evidence="2">CCUG 49339</strain>
    </source>
</reference>